<accession>A0ABT3DII8</accession>
<reference evidence="2 3" key="1">
    <citation type="submission" date="2022-10" db="EMBL/GenBank/DDBJ databases">
        <title>Draft genome assembly of moderately radiation resistant bacterium Metabacillus halosaccharovorans.</title>
        <authorList>
            <person name="Pal S."/>
            <person name="Gopinathan A."/>
        </authorList>
    </citation>
    <scope>NUCLEOTIDE SEQUENCE [LARGE SCALE GENOMIC DNA]</scope>
    <source>
        <strain evidence="2 3">VITHBRA001</strain>
    </source>
</reference>
<evidence type="ECO:0000313" key="3">
    <source>
        <dbReference type="Proteomes" id="UP001526147"/>
    </source>
</evidence>
<keyword evidence="1" id="KW-0472">Membrane</keyword>
<dbReference type="Proteomes" id="UP001526147">
    <property type="component" value="Unassembled WGS sequence"/>
</dbReference>
<keyword evidence="3" id="KW-1185">Reference proteome</keyword>
<proteinExistence type="predicted"/>
<sequence length="181" mass="20746">MSWIKKHKWILASVVVVAVCFGFLGYILFDMLNQKATPTTAQKVEDVEESAKTPEEVVSEEVVMSSNPFGSEQASLSEDDILNYMHGMSHQKVIADEKWLHYEMTDERILFLSNAVENGQYEHEEVMMDILTRWKKGDFSQADEDHNAIWSIQGGTIGKATGIMSEEQEQQYLERYDESIK</sequence>
<feature type="transmembrane region" description="Helical" evidence="1">
    <location>
        <begin position="9"/>
        <end position="29"/>
    </location>
</feature>
<comment type="caution">
    <text evidence="2">The sequence shown here is derived from an EMBL/GenBank/DDBJ whole genome shotgun (WGS) entry which is preliminary data.</text>
</comment>
<evidence type="ECO:0000256" key="1">
    <source>
        <dbReference type="SAM" id="Phobius"/>
    </source>
</evidence>
<organism evidence="2 3">
    <name type="scientific">Metabacillus halosaccharovorans</name>
    <dbReference type="NCBI Taxonomy" id="930124"/>
    <lineage>
        <taxon>Bacteria</taxon>
        <taxon>Bacillati</taxon>
        <taxon>Bacillota</taxon>
        <taxon>Bacilli</taxon>
        <taxon>Bacillales</taxon>
        <taxon>Bacillaceae</taxon>
        <taxon>Metabacillus</taxon>
    </lineage>
</organism>
<keyword evidence="1" id="KW-0812">Transmembrane</keyword>
<dbReference type="Pfam" id="PF19754">
    <property type="entry name" value="DUF6241"/>
    <property type="match status" value="1"/>
</dbReference>
<name>A0ABT3DII8_9BACI</name>
<dbReference type="EMBL" id="JAOYEY010000043">
    <property type="protein sequence ID" value="MCV9886875.1"/>
    <property type="molecule type" value="Genomic_DNA"/>
</dbReference>
<dbReference type="RefSeq" id="WP_264143388.1">
    <property type="nucleotide sequence ID" value="NZ_JAOYEY010000043.1"/>
</dbReference>
<gene>
    <name evidence="2" type="ORF">OIH86_14650</name>
</gene>
<keyword evidence="1" id="KW-1133">Transmembrane helix</keyword>
<evidence type="ECO:0000313" key="2">
    <source>
        <dbReference type="EMBL" id="MCV9886875.1"/>
    </source>
</evidence>
<protein>
    <submittedName>
        <fullName evidence="2">DUF6241 domain-containing protein</fullName>
    </submittedName>
</protein>
<dbReference type="InterPro" id="IPR046208">
    <property type="entry name" value="DUF6241"/>
</dbReference>